<sequence>MLKDLKIHGRATDAIATGQDLLSLIAGGDKDAFTNFYLDNFRKLILVSDKYVQSIPVAEELVQDIFLRIWEDQEALLEIKSVKAYLYRSVVNSSINYINRQRSIEKHHLQISGNISSEDIDLQDTHNELIVLLYDEIARLPEKCQRVFKMSRLEGMKYRDIANQLGISEKTVENHMGNALKTLRYRILEQAIDANTGGNRFKYFSLMTMYLY</sequence>
<evidence type="ECO:0000313" key="6">
    <source>
        <dbReference type="EMBL" id="WEK19023.1"/>
    </source>
</evidence>
<evidence type="ECO:0000256" key="2">
    <source>
        <dbReference type="ARBA" id="ARBA00023015"/>
    </source>
</evidence>
<dbReference type="EMBL" id="CP119313">
    <property type="protein sequence ID" value="WEK19023.1"/>
    <property type="molecule type" value="Genomic_DNA"/>
</dbReference>
<evidence type="ECO:0000313" key="7">
    <source>
        <dbReference type="Proteomes" id="UP001214530"/>
    </source>
</evidence>
<reference evidence="6" key="1">
    <citation type="submission" date="2023-03" db="EMBL/GenBank/DDBJ databases">
        <title>Andean soil-derived lignocellulolytic bacterial consortium as a source of novel taxa and putative plastic-active enzymes.</title>
        <authorList>
            <person name="Diaz-Garcia L."/>
            <person name="Chuvochina M."/>
            <person name="Feuerriegel G."/>
            <person name="Bunk B."/>
            <person name="Sproer C."/>
            <person name="Streit W.R."/>
            <person name="Rodriguez L.M."/>
            <person name="Overmann J."/>
            <person name="Jimenez D.J."/>
        </authorList>
    </citation>
    <scope>NUCLEOTIDE SEQUENCE</scope>
    <source>
        <strain evidence="6">MAG 3858</strain>
    </source>
</reference>
<name>A0AAJ6B8D4_9SPHI</name>
<evidence type="ECO:0000256" key="4">
    <source>
        <dbReference type="ARBA" id="ARBA00023163"/>
    </source>
</evidence>
<dbReference type="SMART" id="SM00421">
    <property type="entry name" value="HTH_LUXR"/>
    <property type="match status" value="1"/>
</dbReference>
<dbReference type="Gene3D" id="1.10.10.10">
    <property type="entry name" value="Winged helix-like DNA-binding domain superfamily/Winged helix DNA-binding domain"/>
    <property type="match status" value="1"/>
</dbReference>
<dbReference type="AlphaFoldDB" id="A0AAJ6B8D4"/>
<feature type="domain" description="HTH luxR-type" evidence="5">
    <location>
        <begin position="137"/>
        <end position="195"/>
    </location>
</feature>
<protein>
    <submittedName>
        <fullName evidence="6">RNA polymerase sigma-70 factor</fullName>
    </submittedName>
</protein>
<dbReference type="NCBIfam" id="TIGR02985">
    <property type="entry name" value="Sig70_bacteroi1"/>
    <property type="match status" value="1"/>
</dbReference>
<organism evidence="6 7">
    <name type="scientific">Candidatus Pedobacter colombiensis</name>
    <dbReference type="NCBI Taxonomy" id="3121371"/>
    <lineage>
        <taxon>Bacteria</taxon>
        <taxon>Pseudomonadati</taxon>
        <taxon>Bacteroidota</taxon>
        <taxon>Sphingobacteriia</taxon>
        <taxon>Sphingobacteriales</taxon>
        <taxon>Sphingobacteriaceae</taxon>
        <taxon>Pedobacter</taxon>
    </lineage>
</organism>
<dbReference type="NCBIfam" id="TIGR02937">
    <property type="entry name" value="sigma70-ECF"/>
    <property type="match status" value="1"/>
</dbReference>
<proteinExistence type="inferred from homology"/>
<dbReference type="InterPro" id="IPR039425">
    <property type="entry name" value="RNA_pol_sigma-70-like"/>
</dbReference>
<comment type="similarity">
    <text evidence="1">Belongs to the sigma-70 factor family. ECF subfamily.</text>
</comment>
<dbReference type="Gene3D" id="1.10.1740.10">
    <property type="match status" value="1"/>
</dbReference>
<dbReference type="Pfam" id="PF08281">
    <property type="entry name" value="Sigma70_r4_2"/>
    <property type="match status" value="1"/>
</dbReference>
<dbReference type="GO" id="GO:0016987">
    <property type="term" value="F:sigma factor activity"/>
    <property type="evidence" value="ECO:0007669"/>
    <property type="project" value="UniProtKB-KW"/>
</dbReference>
<keyword evidence="2" id="KW-0805">Transcription regulation</keyword>
<dbReference type="InterPro" id="IPR014284">
    <property type="entry name" value="RNA_pol_sigma-70_dom"/>
</dbReference>
<evidence type="ECO:0000259" key="5">
    <source>
        <dbReference type="SMART" id="SM00421"/>
    </source>
</evidence>
<dbReference type="InterPro" id="IPR013249">
    <property type="entry name" value="RNA_pol_sigma70_r4_t2"/>
</dbReference>
<dbReference type="GO" id="GO:0003677">
    <property type="term" value="F:DNA binding"/>
    <property type="evidence" value="ECO:0007669"/>
    <property type="project" value="InterPro"/>
</dbReference>
<keyword evidence="3" id="KW-0731">Sigma factor</keyword>
<evidence type="ECO:0000256" key="3">
    <source>
        <dbReference type="ARBA" id="ARBA00023082"/>
    </source>
</evidence>
<gene>
    <name evidence="6" type="ORF">P0Y49_19800</name>
</gene>
<dbReference type="InterPro" id="IPR013324">
    <property type="entry name" value="RNA_pol_sigma_r3/r4-like"/>
</dbReference>
<keyword evidence="4" id="KW-0804">Transcription</keyword>
<dbReference type="GO" id="GO:0006352">
    <property type="term" value="P:DNA-templated transcription initiation"/>
    <property type="evidence" value="ECO:0007669"/>
    <property type="project" value="InterPro"/>
</dbReference>
<dbReference type="PANTHER" id="PTHR43133:SF46">
    <property type="entry name" value="RNA POLYMERASE SIGMA-70 FACTOR ECF SUBFAMILY"/>
    <property type="match status" value="1"/>
</dbReference>
<dbReference type="Pfam" id="PF04542">
    <property type="entry name" value="Sigma70_r2"/>
    <property type="match status" value="1"/>
</dbReference>
<dbReference type="Proteomes" id="UP001214530">
    <property type="component" value="Chromosome"/>
</dbReference>
<dbReference type="InterPro" id="IPR007627">
    <property type="entry name" value="RNA_pol_sigma70_r2"/>
</dbReference>
<accession>A0AAJ6B8D4</accession>
<evidence type="ECO:0000256" key="1">
    <source>
        <dbReference type="ARBA" id="ARBA00010641"/>
    </source>
</evidence>
<dbReference type="InterPro" id="IPR036388">
    <property type="entry name" value="WH-like_DNA-bd_sf"/>
</dbReference>
<dbReference type="PANTHER" id="PTHR43133">
    <property type="entry name" value="RNA POLYMERASE ECF-TYPE SIGMA FACTO"/>
    <property type="match status" value="1"/>
</dbReference>
<dbReference type="InterPro" id="IPR013325">
    <property type="entry name" value="RNA_pol_sigma_r2"/>
</dbReference>
<dbReference type="SUPFAM" id="SSF88946">
    <property type="entry name" value="Sigma2 domain of RNA polymerase sigma factors"/>
    <property type="match status" value="1"/>
</dbReference>
<dbReference type="SUPFAM" id="SSF88659">
    <property type="entry name" value="Sigma3 and sigma4 domains of RNA polymerase sigma factors"/>
    <property type="match status" value="1"/>
</dbReference>
<dbReference type="InterPro" id="IPR000792">
    <property type="entry name" value="Tscrpt_reg_LuxR_C"/>
</dbReference>
<dbReference type="PRINTS" id="PR00038">
    <property type="entry name" value="HTHLUXR"/>
</dbReference>
<dbReference type="InterPro" id="IPR014327">
    <property type="entry name" value="RNA_pol_sigma70_bacteroid"/>
</dbReference>